<dbReference type="Proteomes" id="UP000242877">
    <property type="component" value="Unassembled WGS sequence"/>
</dbReference>
<comment type="subcellular location">
    <subcellularLocation>
        <location evidence="6 7">Peroxisome membrane</location>
    </subcellularLocation>
</comment>
<feature type="domain" description="Peroxisome membrane anchor protein Pex14p N-terminal" evidence="9">
    <location>
        <begin position="96"/>
        <end position="139"/>
    </location>
</feature>
<feature type="compositionally biased region" description="Low complexity" evidence="8">
    <location>
        <begin position="157"/>
        <end position="191"/>
    </location>
</feature>
<feature type="region of interest" description="Disordered" evidence="8">
    <location>
        <begin position="333"/>
        <end position="385"/>
    </location>
</feature>
<keyword evidence="11" id="KW-1185">Reference proteome</keyword>
<feature type="region of interest" description="Disordered" evidence="8">
    <location>
        <begin position="107"/>
        <end position="126"/>
    </location>
</feature>
<evidence type="ECO:0000256" key="2">
    <source>
        <dbReference type="ARBA" id="ARBA00023010"/>
    </source>
</evidence>
<feature type="region of interest" description="Disordered" evidence="8">
    <location>
        <begin position="286"/>
        <end position="321"/>
    </location>
</feature>
<dbReference type="Gene3D" id="1.10.10.10">
    <property type="entry name" value="Winged helix-like DNA-binding domain superfamily/Winged helix DNA-binding domain"/>
    <property type="match status" value="1"/>
</dbReference>
<comment type="function">
    <text evidence="7">Component of the PEX13-PEX14 docking complex, a translocon channel that specifically mediates the import of peroxisomal cargo proteins bound to PEX5 receptor. The PEX13-PEX14 docking complex forms a large import pore which can be opened to a diameter of about 9 nm. Mechanistically, PEX5 receptor along with cargo proteins associates with the PEX14 subunit of the PEX13-PEX14 docking complex in the cytosol, leading to the insertion of the receptor into the organelle membrane with the concomitant translocation of the cargo into the peroxisome matrix.</text>
</comment>
<name>A0A168BES4_9EURO</name>
<evidence type="ECO:0000256" key="5">
    <source>
        <dbReference type="ARBA" id="ARBA00029691"/>
    </source>
</evidence>
<dbReference type="VEuPathDB" id="FungiDB:AAP_01697"/>
<evidence type="ECO:0000256" key="4">
    <source>
        <dbReference type="ARBA" id="ARBA00029502"/>
    </source>
</evidence>
<dbReference type="GO" id="GO:0016560">
    <property type="term" value="P:protein import into peroxisome matrix, docking"/>
    <property type="evidence" value="ECO:0007669"/>
    <property type="project" value="UniProtKB-UniRule"/>
</dbReference>
<dbReference type="AlphaFoldDB" id="A0A168BES4"/>
<accession>A0A168BES4</accession>
<evidence type="ECO:0000313" key="10">
    <source>
        <dbReference type="EMBL" id="KZZ95209.1"/>
    </source>
</evidence>
<feature type="compositionally biased region" description="Basic and acidic residues" evidence="8">
    <location>
        <begin position="107"/>
        <end position="117"/>
    </location>
</feature>
<dbReference type="GO" id="GO:1990429">
    <property type="term" value="C:peroxisomal importomer complex"/>
    <property type="evidence" value="ECO:0007669"/>
    <property type="project" value="TreeGrafter"/>
</dbReference>
<evidence type="ECO:0000256" key="6">
    <source>
        <dbReference type="ARBA" id="ARBA00046271"/>
    </source>
</evidence>
<keyword evidence="7" id="KW-0813">Transport</keyword>
<reference evidence="10 11" key="1">
    <citation type="journal article" date="2016" name="Genome Biol. Evol.">
        <title>Divergent and convergent evolution of fungal pathogenicity.</title>
        <authorList>
            <person name="Shang Y."/>
            <person name="Xiao G."/>
            <person name="Zheng P."/>
            <person name="Cen K."/>
            <person name="Zhan S."/>
            <person name="Wang C."/>
        </authorList>
    </citation>
    <scope>NUCLEOTIDE SEQUENCE [LARGE SCALE GENOMIC DNA]</scope>
    <source>
        <strain evidence="10 11">ARSEF 7405</strain>
    </source>
</reference>
<feature type="region of interest" description="Disordered" evidence="8">
    <location>
        <begin position="1"/>
        <end position="96"/>
    </location>
</feature>
<evidence type="ECO:0000256" key="7">
    <source>
        <dbReference type="RuleBase" id="RU367032"/>
    </source>
</evidence>
<dbReference type="PANTHER" id="PTHR23058">
    <property type="entry name" value="PEROXISOMAL MEMBRANE PROTEIN PEX14"/>
    <property type="match status" value="1"/>
</dbReference>
<dbReference type="InterPro" id="IPR025655">
    <property type="entry name" value="PEX14"/>
</dbReference>
<evidence type="ECO:0000256" key="8">
    <source>
        <dbReference type="SAM" id="MobiDB-lite"/>
    </source>
</evidence>
<keyword evidence="7" id="KW-0472">Membrane</keyword>
<dbReference type="InterPro" id="IPR036388">
    <property type="entry name" value="WH-like_DNA-bd_sf"/>
</dbReference>
<feature type="compositionally biased region" description="Polar residues" evidence="8">
    <location>
        <begin position="376"/>
        <end position="385"/>
    </location>
</feature>
<dbReference type="PANTHER" id="PTHR23058:SF5">
    <property type="entry name" value="PEROXISOMAL MEMBRANE PROTEIN PEX14"/>
    <property type="match status" value="1"/>
</dbReference>
<keyword evidence="3 7" id="KW-0576">Peroxisome</keyword>
<comment type="caution">
    <text evidence="10">The sequence shown here is derived from an EMBL/GenBank/DDBJ whole genome shotgun (WGS) entry which is preliminary data.</text>
</comment>
<keyword evidence="7" id="KW-0653">Protein transport</keyword>
<evidence type="ECO:0000256" key="1">
    <source>
        <dbReference type="ARBA" id="ARBA00005443"/>
    </source>
</evidence>
<feature type="compositionally biased region" description="Acidic residues" evidence="8">
    <location>
        <begin position="301"/>
        <end position="312"/>
    </location>
</feature>
<dbReference type="Pfam" id="PF04695">
    <property type="entry name" value="Pex14_N"/>
    <property type="match status" value="1"/>
</dbReference>
<protein>
    <recommendedName>
        <fullName evidence="4 7">Peroxisomal membrane protein PEX14</fullName>
    </recommendedName>
    <alternativeName>
        <fullName evidence="5 7">Peroxin-14</fullName>
    </alternativeName>
</protein>
<evidence type="ECO:0000259" key="9">
    <source>
        <dbReference type="Pfam" id="PF04695"/>
    </source>
</evidence>
<feature type="compositionally biased region" description="Basic and acidic residues" evidence="8">
    <location>
        <begin position="76"/>
        <end position="86"/>
    </location>
</feature>
<organism evidence="10 11">
    <name type="scientific">Ascosphaera apis ARSEF 7405</name>
    <dbReference type="NCBI Taxonomy" id="392613"/>
    <lineage>
        <taxon>Eukaryota</taxon>
        <taxon>Fungi</taxon>
        <taxon>Dikarya</taxon>
        <taxon>Ascomycota</taxon>
        <taxon>Pezizomycotina</taxon>
        <taxon>Eurotiomycetes</taxon>
        <taxon>Eurotiomycetidae</taxon>
        <taxon>Onygenales</taxon>
        <taxon>Ascosphaeraceae</taxon>
        <taxon>Ascosphaera</taxon>
    </lineage>
</organism>
<evidence type="ECO:0000313" key="11">
    <source>
        <dbReference type="Proteomes" id="UP000242877"/>
    </source>
</evidence>
<dbReference type="OrthoDB" id="4207301at2759"/>
<dbReference type="EMBL" id="AZGZ01000005">
    <property type="protein sequence ID" value="KZZ95209.1"/>
    <property type="molecule type" value="Genomic_DNA"/>
</dbReference>
<feature type="compositionally biased region" description="Polar residues" evidence="8">
    <location>
        <begin position="146"/>
        <end position="156"/>
    </location>
</feature>
<comment type="similarity">
    <text evidence="1 7">Belongs to the peroxin-14 family.</text>
</comment>
<proteinExistence type="inferred from homology"/>
<evidence type="ECO:0000256" key="3">
    <source>
        <dbReference type="ARBA" id="ARBA00023140"/>
    </source>
</evidence>
<dbReference type="GO" id="GO:0005102">
    <property type="term" value="F:signaling receptor binding"/>
    <property type="evidence" value="ECO:0007669"/>
    <property type="project" value="TreeGrafter"/>
</dbReference>
<feature type="compositionally biased region" description="Polar residues" evidence="8">
    <location>
        <begin position="1"/>
        <end position="36"/>
    </location>
</feature>
<gene>
    <name evidence="10" type="ORF">AAP_01697</name>
</gene>
<dbReference type="GO" id="GO:0005778">
    <property type="term" value="C:peroxisomal membrane"/>
    <property type="evidence" value="ECO:0007669"/>
    <property type="project" value="UniProtKB-SubCell"/>
</dbReference>
<dbReference type="InterPro" id="IPR006785">
    <property type="entry name" value="Pex14_N"/>
</dbReference>
<feature type="region of interest" description="Disordered" evidence="8">
    <location>
        <begin position="145"/>
        <end position="205"/>
    </location>
</feature>
<sequence length="481" mass="50796">MSDPSNSSSTPQIPAWQRASSQPKQDVQAQESSGKATASADEPSLSKADGAESAAAVAAEEDAVADASTDINASETQKKDESSNAHDDDDGSAGIRTALLESARKWLADDSIKDTPTSDKISFLEQKGLDADDVKSLLGLVEDNAAATSNIPSTEKSPSSMGSASASASQSTSSSSSSSPSSMSAPAATASAPPPPPIITYPEFLSTPNHQPPLLTLPALLGTVYGVTGLAASAWAASKYWLNPMINSLAEARLDFNDNAKQNVEEMNRKLEELVSEIPAGAMPVKKITRPGSRSGTADGLDGDSDEDEDPTELFHRDMGVQVDTALLEARAAKKEAEAKSPSPFRARSRSSHRGRVGDSSFGATTATGASEKPFPQSSPDKATHNITQVSNLLSTLRDFAATEREHDESNQQAQRRVQDLQMYLDGMTYCVPSYLNQFGVAMDDGLPGGKEDAVTAFRKEIRSVKGTLLSAKNFPAARRR</sequence>
<keyword evidence="2" id="KW-0811">Translocation</keyword>